<feature type="transmembrane region" description="Helical" evidence="5">
    <location>
        <begin position="204"/>
        <end position="224"/>
    </location>
</feature>
<dbReference type="STRING" id="1849968.A8C32_18875"/>
<dbReference type="InterPro" id="IPR051533">
    <property type="entry name" value="WaaL-like"/>
</dbReference>
<feature type="transmembrane region" description="Helical" evidence="5">
    <location>
        <begin position="160"/>
        <end position="175"/>
    </location>
</feature>
<proteinExistence type="predicted"/>
<keyword evidence="4 5" id="KW-0472">Membrane</keyword>
<feature type="transmembrane region" description="Helical" evidence="5">
    <location>
        <begin position="320"/>
        <end position="340"/>
    </location>
</feature>
<evidence type="ECO:0000259" key="6">
    <source>
        <dbReference type="Pfam" id="PF04932"/>
    </source>
</evidence>
<dbReference type="GO" id="GO:0016020">
    <property type="term" value="C:membrane"/>
    <property type="evidence" value="ECO:0007669"/>
    <property type="project" value="UniProtKB-SubCell"/>
</dbReference>
<evidence type="ECO:0000313" key="8">
    <source>
        <dbReference type="Proteomes" id="UP000095713"/>
    </source>
</evidence>
<dbReference type="PANTHER" id="PTHR37422">
    <property type="entry name" value="TEICHURONIC ACID BIOSYNTHESIS PROTEIN TUAE"/>
    <property type="match status" value="1"/>
</dbReference>
<dbReference type="AlphaFoldDB" id="A0A1E5T3Y5"/>
<name>A0A1E5T3Y5_9FLAO</name>
<reference evidence="7 8" key="1">
    <citation type="submission" date="2016-05" db="EMBL/GenBank/DDBJ databases">
        <title>Draft Genome Sequence of Algibacter sp. Strain SK-16 Isolated from the Surface Water of Aburatsubo Inlet.</title>
        <authorList>
            <person name="Wong S.-K."/>
            <person name="Yoshizawa S."/>
            <person name="Nakajima Y."/>
            <person name="Ogura Y."/>
            <person name="Tetsuya H."/>
            <person name="Hamasaki K."/>
        </authorList>
    </citation>
    <scope>NUCLEOTIDE SEQUENCE [LARGE SCALE GENOMIC DNA]</scope>
    <source>
        <strain evidence="7 8">SK-16</strain>
    </source>
</reference>
<feature type="transmembrane region" description="Helical" evidence="5">
    <location>
        <begin position="133"/>
        <end position="153"/>
    </location>
</feature>
<feature type="transmembrane region" description="Helical" evidence="5">
    <location>
        <begin position="31"/>
        <end position="51"/>
    </location>
</feature>
<evidence type="ECO:0000256" key="1">
    <source>
        <dbReference type="ARBA" id="ARBA00004141"/>
    </source>
</evidence>
<evidence type="ECO:0000256" key="5">
    <source>
        <dbReference type="SAM" id="Phobius"/>
    </source>
</evidence>
<keyword evidence="8" id="KW-1185">Reference proteome</keyword>
<feature type="domain" description="O-antigen ligase-related" evidence="6">
    <location>
        <begin position="166"/>
        <end position="333"/>
    </location>
</feature>
<comment type="subcellular location">
    <subcellularLocation>
        <location evidence="1">Membrane</location>
        <topology evidence="1">Multi-pass membrane protein</topology>
    </subcellularLocation>
</comment>
<evidence type="ECO:0000313" key="7">
    <source>
        <dbReference type="EMBL" id="OEK06095.1"/>
    </source>
</evidence>
<feature type="transmembrane region" description="Helical" evidence="5">
    <location>
        <begin position="6"/>
        <end position="24"/>
    </location>
</feature>
<keyword evidence="2 5" id="KW-0812">Transmembrane</keyword>
<dbReference type="Proteomes" id="UP000095713">
    <property type="component" value="Unassembled WGS sequence"/>
</dbReference>
<feature type="transmembrane region" description="Helical" evidence="5">
    <location>
        <begin position="347"/>
        <end position="366"/>
    </location>
</feature>
<dbReference type="Pfam" id="PF04932">
    <property type="entry name" value="Wzy_C"/>
    <property type="match status" value="1"/>
</dbReference>
<evidence type="ECO:0000256" key="3">
    <source>
        <dbReference type="ARBA" id="ARBA00022989"/>
    </source>
</evidence>
<feature type="transmembrane region" description="Helical" evidence="5">
    <location>
        <begin position="372"/>
        <end position="389"/>
    </location>
</feature>
<comment type="caution">
    <text evidence="7">The sequence shown here is derived from an EMBL/GenBank/DDBJ whole genome shotgun (WGS) entry which is preliminary data.</text>
</comment>
<gene>
    <name evidence="7" type="ORF">A8C32_18875</name>
</gene>
<sequence>MPLDMNINTYAIIFSLSIAVINFIKKKQFTYFKSIVILPVFFLILILSLIVTDNIKGGLKFLEYNLSFIAIPFIFFQFGKVNQKQKRTLYNCFSFGVLLIAVFLLIKAVFRFIEIGSTEDFFYHAFTSPIDFHPVYLSIYVYFSILITIYFMIKKKKIEILNVIKLIFYLFTLLLLSSKSILIFTSITLLILIIYNLKYYKLKIYSFFFVLLVVLTLVLKVGFIKNRFSEVLNINSLSELKEERMTDFKKVNGLTLRLMFVKFSIQDFIESPKNILFGVGVGDRKEFLNSVYENHNMARKIKEKSLGYYNYNTHNQYVEIFLGLGTVGLLYFIWMFFYCVKRTKEEFIAKYIYGLLIWSFFFEAVLNRNKGIVFFVFWTTVFLCIEYSSEKNNSIILD</sequence>
<accession>A0A1E5T3Y5</accession>
<protein>
    <recommendedName>
        <fullName evidence="6">O-antigen ligase-related domain-containing protein</fullName>
    </recommendedName>
</protein>
<feature type="transmembrane region" description="Helical" evidence="5">
    <location>
        <begin position="88"/>
        <end position="113"/>
    </location>
</feature>
<keyword evidence="3 5" id="KW-1133">Transmembrane helix</keyword>
<feature type="transmembrane region" description="Helical" evidence="5">
    <location>
        <begin position="57"/>
        <end position="76"/>
    </location>
</feature>
<evidence type="ECO:0000256" key="2">
    <source>
        <dbReference type="ARBA" id="ARBA00022692"/>
    </source>
</evidence>
<dbReference type="InterPro" id="IPR007016">
    <property type="entry name" value="O-antigen_ligase-rel_domated"/>
</dbReference>
<dbReference type="PANTHER" id="PTHR37422:SF17">
    <property type="entry name" value="O-ANTIGEN LIGASE"/>
    <property type="match status" value="1"/>
</dbReference>
<feature type="transmembrane region" description="Helical" evidence="5">
    <location>
        <begin position="181"/>
        <end position="197"/>
    </location>
</feature>
<dbReference type="EMBL" id="MDJD01000049">
    <property type="protein sequence ID" value="OEK06095.1"/>
    <property type="molecule type" value="Genomic_DNA"/>
</dbReference>
<evidence type="ECO:0000256" key="4">
    <source>
        <dbReference type="ARBA" id="ARBA00023136"/>
    </source>
</evidence>
<organism evidence="7 8">
    <name type="scientific">Flavivirga aquatica</name>
    <dbReference type="NCBI Taxonomy" id="1849968"/>
    <lineage>
        <taxon>Bacteria</taxon>
        <taxon>Pseudomonadati</taxon>
        <taxon>Bacteroidota</taxon>
        <taxon>Flavobacteriia</taxon>
        <taxon>Flavobacteriales</taxon>
        <taxon>Flavobacteriaceae</taxon>
        <taxon>Flavivirga</taxon>
    </lineage>
</organism>